<dbReference type="AlphaFoldDB" id="A0A840RTN8"/>
<dbReference type="EMBL" id="JACHHQ010000004">
    <property type="protein sequence ID" value="MBB5200286.1"/>
    <property type="molecule type" value="Genomic_DNA"/>
</dbReference>
<evidence type="ECO:0000259" key="1">
    <source>
        <dbReference type="Pfam" id="PF01814"/>
    </source>
</evidence>
<dbReference type="RefSeq" id="WP_168051568.1">
    <property type="nucleotide sequence ID" value="NZ_JAAOZT010000001.1"/>
</dbReference>
<organism evidence="2 3">
    <name type="scientific">Glaciimonas immobilis</name>
    <dbReference type="NCBI Taxonomy" id="728004"/>
    <lineage>
        <taxon>Bacteria</taxon>
        <taxon>Pseudomonadati</taxon>
        <taxon>Pseudomonadota</taxon>
        <taxon>Betaproteobacteria</taxon>
        <taxon>Burkholderiales</taxon>
        <taxon>Oxalobacteraceae</taxon>
        <taxon>Glaciimonas</taxon>
    </lineage>
</organism>
<gene>
    <name evidence="2" type="ORF">HNR39_002121</name>
</gene>
<evidence type="ECO:0000313" key="3">
    <source>
        <dbReference type="Proteomes" id="UP000571084"/>
    </source>
</evidence>
<dbReference type="Proteomes" id="UP000571084">
    <property type="component" value="Unassembled WGS sequence"/>
</dbReference>
<proteinExistence type="predicted"/>
<dbReference type="InterPro" id="IPR012312">
    <property type="entry name" value="Hemerythrin-like"/>
</dbReference>
<comment type="caution">
    <text evidence="2">The sequence shown here is derived from an EMBL/GenBank/DDBJ whole genome shotgun (WGS) entry which is preliminary data.</text>
</comment>
<protein>
    <submittedName>
        <fullName evidence="2">Pyridoxamine 5'-phosphate oxidase</fullName>
        <ecNumber evidence="2">1.4.3.5</ecNumber>
    </submittedName>
</protein>
<name>A0A840RTN8_9BURK</name>
<dbReference type="CDD" id="cd12108">
    <property type="entry name" value="Hr-like"/>
    <property type="match status" value="1"/>
</dbReference>
<keyword evidence="2" id="KW-0560">Oxidoreductase</keyword>
<accession>A0A840RTN8</accession>
<sequence length="178" mass="20153">MDKPLFDAAPDFDQPIAVLKHCHDRIRKQLTTLERLRAHLPEHGADDEAQQAATAVLRYFSKSAPHHHEDEEQDLFPMLTATAKDDDAEVLRRLGPEIVSEHLQMGQLWTRLEEQLAAIQDGQTALLSSADVTLFSSLYLAHMEKEETWIAPMAKRIFSPAQMSQLGTAMQRRRGMLA</sequence>
<reference evidence="2 3" key="1">
    <citation type="submission" date="2020-08" db="EMBL/GenBank/DDBJ databases">
        <title>Genomic Encyclopedia of Type Strains, Phase IV (KMG-IV): sequencing the most valuable type-strain genomes for metagenomic binning, comparative biology and taxonomic classification.</title>
        <authorList>
            <person name="Goeker M."/>
        </authorList>
    </citation>
    <scope>NUCLEOTIDE SEQUENCE [LARGE SCALE GENOMIC DNA]</scope>
    <source>
        <strain evidence="2 3">DSM 23240</strain>
    </source>
</reference>
<dbReference type="EC" id="1.4.3.5" evidence="2"/>
<evidence type="ECO:0000313" key="2">
    <source>
        <dbReference type="EMBL" id="MBB5200286.1"/>
    </source>
</evidence>
<dbReference type="GO" id="GO:0004733">
    <property type="term" value="F:pyridoxamine phosphate oxidase activity"/>
    <property type="evidence" value="ECO:0007669"/>
    <property type="project" value="UniProtKB-EC"/>
</dbReference>
<feature type="domain" description="Hemerythrin-like" evidence="1">
    <location>
        <begin position="15"/>
        <end position="154"/>
    </location>
</feature>
<dbReference type="Gene3D" id="1.20.120.520">
    <property type="entry name" value="nmb1532 protein domain like"/>
    <property type="match status" value="1"/>
</dbReference>
<keyword evidence="3" id="KW-1185">Reference proteome</keyword>
<dbReference type="Pfam" id="PF01814">
    <property type="entry name" value="Hemerythrin"/>
    <property type="match status" value="1"/>
</dbReference>